<dbReference type="AlphaFoldDB" id="A0A179DNH2"/>
<comment type="similarity">
    <text evidence="2 8">Belongs to the ammonia transporter channel (TC 1.A.11.2) family.</text>
</comment>
<feature type="transmembrane region" description="Helical" evidence="8">
    <location>
        <begin position="307"/>
        <end position="324"/>
    </location>
</feature>
<feature type="domain" description="Ammonium transporter AmtB-like" evidence="9">
    <location>
        <begin position="25"/>
        <end position="411"/>
    </location>
</feature>
<dbReference type="PRINTS" id="PR00342">
    <property type="entry name" value="RHESUSRHD"/>
</dbReference>
<evidence type="ECO:0000256" key="2">
    <source>
        <dbReference type="ARBA" id="ARBA00005887"/>
    </source>
</evidence>
<dbReference type="InterPro" id="IPR002229">
    <property type="entry name" value="RhesusRHD"/>
</dbReference>
<dbReference type="GO" id="GO:0097272">
    <property type="term" value="P:ammonium homeostasis"/>
    <property type="evidence" value="ECO:0007669"/>
    <property type="project" value="TreeGrafter"/>
</dbReference>
<sequence length="422" mass="44481">MSAPMQAAVSMEDAAKEAFFNTSNVWMMVCAALVFIMNLGFAAVEAGFSQTKNTVNILFKNAITPVIGILLYALVGFNLMYPGFGDVPGWFGFAGFGLTEPEGGGTLAYNAGYPYYTDFLFQAMFAATTATIVSGAVAERIKFSAYIIFTIFFVGLVYPICGSWQWGAGMVSSWGFHDFAGSTLVHSVGGWGALAGIILLGPRIGRFVGKGNPFPASNFALGTIGVFILWLGWFGFNGGSVLSSDPALTSLVLTNTTLGACAGAVGSFILATLIFKTYDYGLVLNGILAGLVGITAGADVVTPMESIYIGFIAGLIVVLAVIFLEKIKLDDVVGAVPVHLFCGVWGTLAVGIWGTDMSFIAQLKGVAVYGAAAFTASFILFAIMKYTMGIRVDAKEETEGLDVHEHGVHAYTTSLTGEIPVH</sequence>
<keyword evidence="3 8" id="KW-0813">Transport</keyword>
<keyword evidence="11" id="KW-1185">Reference proteome</keyword>
<keyword evidence="5 8" id="KW-1133">Transmembrane helix</keyword>
<proteinExistence type="inferred from homology"/>
<dbReference type="SUPFAM" id="SSF111352">
    <property type="entry name" value="Ammonium transporter"/>
    <property type="match status" value="1"/>
</dbReference>
<reference evidence="10 11" key="2">
    <citation type="submission" date="2016-06" db="EMBL/GenBank/DDBJ databases">
        <title>Pedobacter psychrophilus sp. nov., isolated from Antarctic fragmentary rock.</title>
        <authorList>
            <person name="Svec P."/>
        </authorList>
    </citation>
    <scope>NUCLEOTIDE SEQUENCE [LARGE SCALE GENOMIC DNA]</scope>
    <source>
        <strain evidence="10 11">CCM 8644</strain>
    </source>
</reference>
<feature type="transmembrane region" description="Helical" evidence="8">
    <location>
        <begin position="58"/>
        <end position="81"/>
    </location>
</feature>
<dbReference type="Pfam" id="PF00909">
    <property type="entry name" value="Ammonium_transp"/>
    <property type="match status" value="1"/>
</dbReference>
<dbReference type="GO" id="GO:0005886">
    <property type="term" value="C:plasma membrane"/>
    <property type="evidence" value="ECO:0007669"/>
    <property type="project" value="UniProtKB-SubCell"/>
</dbReference>
<accession>A0A179DNH2</accession>
<name>A0A179DNH2_9SPHI</name>
<evidence type="ECO:0000256" key="3">
    <source>
        <dbReference type="ARBA" id="ARBA00022448"/>
    </source>
</evidence>
<evidence type="ECO:0000256" key="4">
    <source>
        <dbReference type="ARBA" id="ARBA00022692"/>
    </source>
</evidence>
<keyword evidence="7 8" id="KW-0924">Ammonia transport</keyword>
<dbReference type="Proteomes" id="UP000078459">
    <property type="component" value="Unassembled WGS sequence"/>
</dbReference>
<feature type="transmembrane region" description="Helical" evidence="8">
    <location>
        <begin position="282"/>
        <end position="301"/>
    </location>
</feature>
<dbReference type="PANTHER" id="PTHR11730">
    <property type="entry name" value="AMMONIUM TRANSPORTER"/>
    <property type="match status" value="1"/>
</dbReference>
<dbReference type="InterPro" id="IPR001905">
    <property type="entry name" value="Ammonium_transpt"/>
</dbReference>
<comment type="caution">
    <text evidence="10">The sequence shown here is derived from an EMBL/GenBank/DDBJ whole genome shotgun (WGS) entry which is preliminary data.</text>
</comment>
<dbReference type="InterPro" id="IPR024041">
    <property type="entry name" value="NH4_transpt_AmtB-like_dom"/>
</dbReference>
<evidence type="ECO:0000256" key="6">
    <source>
        <dbReference type="ARBA" id="ARBA00023136"/>
    </source>
</evidence>
<dbReference type="EMBL" id="LWHJ01000011">
    <property type="protein sequence ID" value="OAQ42408.1"/>
    <property type="molecule type" value="Genomic_DNA"/>
</dbReference>
<evidence type="ECO:0000256" key="8">
    <source>
        <dbReference type="RuleBase" id="RU362002"/>
    </source>
</evidence>
<feature type="transmembrane region" description="Helical" evidence="8">
    <location>
        <begin position="25"/>
        <end position="46"/>
    </location>
</feature>
<feature type="transmembrane region" description="Helical" evidence="8">
    <location>
        <begin position="214"/>
        <end position="236"/>
    </location>
</feature>
<evidence type="ECO:0000313" key="10">
    <source>
        <dbReference type="EMBL" id="OAQ42408.1"/>
    </source>
</evidence>
<keyword evidence="4 8" id="KW-0812">Transmembrane</keyword>
<gene>
    <name evidence="10" type="ORF">A5893_03135</name>
</gene>
<dbReference type="InterPro" id="IPR029020">
    <property type="entry name" value="Ammonium/urea_transptr"/>
</dbReference>
<dbReference type="STRING" id="1826909.A5893_03135"/>
<evidence type="ECO:0000259" key="9">
    <source>
        <dbReference type="Pfam" id="PF00909"/>
    </source>
</evidence>
<feature type="transmembrane region" description="Helical" evidence="8">
    <location>
        <begin position="119"/>
        <end position="138"/>
    </location>
</feature>
<dbReference type="GO" id="GO:0008519">
    <property type="term" value="F:ammonium channel activity"/>
    <property type="evidence" value="ECO:0007669"/>
    <property type="project" value="InterPro"/>
</dbReference>
<organism evidence="10 11">
    <name type="scientific">Pedobacter psychrophilus</name>
    <dbReference type="NCBI Taxonomy" id="1826909"/>
    <lineage>
        <taxon>Bacteria</taxon>
        <taxon>Pseudomonadati</taxon>
        <taxon>Bacteroidota</taxon>
        <taxon>Sphingobacteriia</taxon>
        <taxon>Sphingobacteriales</taxon>
        <taxon>Sphingobacteriaceae</taxon>
        <taxon>Pedobacter</taxon>
    </lineage>
</organism>
<dbReference type="NCBIfam" id="TIGR00836">
    <property type="entry name" value="amt"/>
    <property type="match status" value="1"/>
</dbReference>
<feature type="transmembrane region" description="Helical" evidence="8">
    <location>
        <begin position="179"/>
        <end position="202"/>
    </location>
</feature>
<feature type="transmembrane region" description="Helical" evidence="8">
    <location>
        <begin position="336"/>
        <end position="354"/>
    </location>
</feature>
<reference evidence="10 11" key="1">
    <citation type="submission" date="2016-04" db="EMBL/GenBank/DDBJ databases">
        <authorList>
            <person name="Evans L.H."/>
            <person name="Alamgir A."/>
            <person name="Owens N."/>
            <person name="Weber N.D."/>
            <person name="Virtaneva K."/>
            <person name="Barbian K."/>
            <person name="Babar A."/>
            <person name="Rosenke K."/>
        </authorList>
    </citation>
    <scope>NUCLEOTIDE SEQUENCE [LARGE SCALE GENOMIC DNA]</scope>
    <source>
        <strain evidence="10 11">CCM 8644</strain>
    </source>
</reference>
<evidence type="ECO:0000256" key="5">
    <source>
        <dbReference type="ARBA" id="ARBA00022989"/>
    </source>
</evidence>
<comment type="subcellular location">
    <subcellularLocation>
        <location evidence="8">Cell membrane</location>
        <topology evidence="8">Multi-pass membrane protein</topology>
    </subcellularLocation>
    <subcellularLocation>
        <location evidence="1">Membrane</location>
        <topology evidence="1">Multi-pass membrane protein</topology>
    </subcellularLocation>
</comment>
<keyword evidence="6 8" id="KW-0472">Membrane</keyword>
<protein>
    <recommendedName>
        <fullName evidence="8">Ammonium transporter</fullName>
    </recommendedName>
</protein>
<evidence type="ECO:0000256" key="1">
    <source>
        <dbReference type="ARBA" id="ARBA00004141"/>
    </source>
</evidence>
<evidence type="ECO:0000313" key="11">
    <source>
        <dbReference type="Proteomes" id="UP000078459"/>
    </source>
</evidence>
<dbReference type="PROSITE" id="PS01219">
    <property type="entry name" value="AMMONIUM_TRANSP"/>
    <property type="match status" value="1"/>
</dbReference>
<evidence type="ECO:0000256" key="7">
    <source>
        <dbReference type="ARBA" id="ARBA00023177"/>
    </source>
</evidence>
<dbReference type="PANTHER" id="PTHR11730:SF62">
    <property type="entry name" value="AMMONIUM TRANSPORTER SLL1017-RELATED"/>
    <property type="match status" value="1"/>
</dbReference>
<feature type="transmembrane region" description="Helical" evidence="8">
    <location>
        <begin position="145"/>
        <end position="167"/>
    </location>
</feature>
<feature type="transmembrane region" description="Helical" evidence="8">
    <location>
        <begin position="366"/>
        <end position="384"/>
    </location>
</feature>
<dbReference type="InterPro" id="IPR018047">
    <property type="entry name" value="Ammonium_transpt_CS"/>
</dbReference>
<feature type="transmembrane region" description="Helical" evidence="8">
    <location>
        <begin position="256"/>
        <end position="275"/>
    </location>
</feature>
<dbReference type="Gene3D" id="1.10.3430.10">
    <property type="entry name" value="Ammonium transporter AmtB like domains"/>
    <property type="match status" value="1"/>
</dbReference>